<feature type="domain" description="C2H2-type" evidence="14">
    <location>
        <begin position="842"/>
        <end position="869"/>
    </location>
</feature>
<dbReference type="SUPFAM" id="SSF57667">
    <property type="entry name" value="beta-beta-alpha zinc fingers"/>
    <property type="match status" value="7"/>
</dbReference>
<feature type="domain" description="C2H2-type" evidence="14">
    <location>
        <begin position="576"/>
        <end position="603"/>
    </location>
</feature>
<dbReference type="STRING" id="597456.A0A0L7QTW6"/>
<evidence type="ECO:0000256" key="6">
    <source>
        <dbReference type="ARBA" id="ARBA00022771"/>
    </source>
</evidence>
<dbReference type="InterPro" id="IPR012934">
    <property type="entry name" value="Znf_AD"/>
</dbReference>
<dbReference type="PROSITE" id="PS00028">
    <property type="entry name" value="ZINC_FINGER_C2H2_1"/>
    <property type="match status" value="14"/>
</dbReference>
<dbReference type="PANTHER" id="PTHR24404:SF41">
    <property type="entry name" value="ZINC FINGER PROTEIN 613"/>
    <property type="match status" value="1"/>
</dbReference>
<sequence length="894" mass="103957">MTHLANIRRFHNDSPSAVLIDPQSRCLAALIGSMSTIHRVGDVSKIWAHHCGRTDLLMKSNEELHLNYYICSHHIEDHYYISKTDPVIIDQHAVPTLFESHTIVEKNSKNIFDQNEQTEVTDNVVLSYCDMDVEIDQYRDISIKFSNLCRICGEPTLNGIEIFAAKGVELKLREKISLHLPITVDVEDLLPQKLCVNCYNKLETAHLLVITSLRTDMRLKRFLNINEELNYDHRYNSIAKKCFLEIAEEMCPSETTEVTSIELSSNKIEEISMNQEITAKFSHLENINTQKDSFGNSIRKEVQSELNSFIESYNEKDKGQKSTNGTTKNYANNQIENNEIHCACCKDTFKTEEMFENHKMLCGEEEIIVQKQKECNSNINDRESSNVKVMNFQYVMRTCNICHEHFENEKHLAEHKLSYCKLLQEESYEVSSKPNMNEEQGDIYNDSYNISNIPPMETNKKCGHCDSIYNTKKELLNHIIEFHEGQLLFKCIICDRSYEKWSSLDVHEATHRLDKPYLCDLCGKSFKHSNNLRGHKRTHLDDSKKKRHICEICGNAFRSRFHLGEHMNQHNGNKPYSCEKCGKTFYKRIQLRQHKLSHGLNKHICPVCGTAFNRKGNMNTHLKRHNNGDGTYTCSVCLLRCKSMSELKLHRKKHTDQDIIESIRRKCNDKTIWQCNTCNRIFSTRAMLLNHERIHKGERISVECNICGKKLASKNSLIYHKKSIHSSERPHMCQYCGESFVSKEARLIHERIHTGERPYVCKICKMEYKCSSNLNQHMKIHSGVKPYKCTYCDKSFTRKGALTVHERIHTGEKPFACETCGRTFSQKNDMLKHTKTHDAKSLRCEQCDEIFTKKKDILKHIVLHEQNNPIIQEYVEVQQQIDSYTVDIPCSELE</sequence>
<dbReference type="GO" id="GO:0003700">
    <property type="term" value="F:DNA-binding transcription factor activity"/>
    <property type="evidence" value="ECO:0007669"/>
    <property type="project" value="TreeGrafter"/>
</dbReference>
<dbReference type="FunFam" id="3.30.160.60:FF:001370">
    <property type="entry name" value="Zinc finger protein"/>
    <property type="match status" value="1"/>
</dbReference>
<organism evidence="16 17">
    <name type="scientific">Habropoda laboriosa</name>
    <dbReference type="NCBI Taxonomy" id="597456"/>
    <lineage>
        <taxon>Eukaryota</taxon>
        <taxon>Metazoa</taxon>
        <taxon>Ecdysozoa</taxon>
        <taxon>Arthropoda</taxon>
        <taxon>Hexapoda</taxon>
        <taxon>Insecta</taxon>
        <taxon>Pterygota</taxon>
        <taxon>Neoptera</taxon>
        <taxon>Endopterygota</taxon>
        <taxon>Hymenoptera</taxon>
        <taxon>Apocrita</taxon>
        <taxon>Aculeata</taxon>
        <taxon>Apoidea</taxon>
        <taxon>Anthophila</taxon>
        <taxon>Apidae</taxon>
        <taxon>Habropoda</taxon>
    </lineage>
</organism>
<keyword evidence="5" id="KW-0677">Repeat</keyword>
<protein>
    <submittedName>
        <fullName evidence="16">Zinc finger protein 585A</fullName>
    </submittedName>
</protein>
<dbReference type="Pfam" id="PF07776">
    <property type="entry name" value="zf-AD"/>
    <property type="match status" value="1"/>
</dbReference>
<evidence type="ECO:0000256" key="9">
    <source>
        <dbReference type="ARBA" id="ARBA00023125"/>
    </source>
</evidence>
<feature type="domain" description="C2H2-type" evidence="14">
    <location>
        <begin position="731"/>
        <end position="758"/>
    </location>
</feature>
<feature type="domain" description="C2H2-type" evidence="14">
    <location>
        <begin position="489"/>
        <end position="516"/>
    </location>
</feature>
<dbReference type="AlphaFoldDB" id="A0A0L7QTW6"/>
<keyword evidence="7 13" id="KW-0862">Zinc</keyword>
<dbReference type="SMART" id="SM00868">
    <property type="entry name" value="zf-AD"/>
    <property type="match status" value="1"/>
</dbReference>
<keyword evidence="17" id="KW-1185">Reference proteome</keyword>
<dbReference type="PANTHER" id="PTHR24404">
    <property type="entry name" value="ZINC FINGER PROTEIN"/>
    <property type="match status" value="1"/>
</dbReference>
<feature type="domain" description="C2H2-type" evidence="14">
    <location>
        <begin position="632"/>
        <end position="659"/>
    </location>
</feature>
<feature type="domain" description="C2H2-type" evidence="14">
    <location>
        <begin position="702"/>
        <end position="730"/>
    </location>
</feature>
<dbReference type="InterPro" id="IPR013087">
    <property type="entry name" value="Znf_C2H2_type"/>
</dbReference>
<keyword evidence="8" id="KW-0805">Transcription regulation</keyword>
<evidence type="ECO:0000256" key="4">
    <source>
        <dbReference type="ARBA" id="ARBA00022723"/>
    </source>
</evidence>
<feature type="binding site" evidence="13">
    <location>
        <position position="195"/>
    </location>
    <ligand>
        <name>Zn(2+)</name>
        <dbReference type="ChEBI" id="CHEBI:29105"/>
    </ligand>
</feature>
<feature type="domain" description="C2H2-type" evidence="14">
    <location>
        <begin position="815"/>
        <end position="842"/>
    </location>
</feature>
<feature type="binding site" evidence="13">
    <location>
        <position position="152"/>
    </location>
    <ligand>
        <name>Zn(2+)</name>
        <dbReference type="ChEBI" id="CHEBI:29105"/>
    </ligand>
</feature>
<evidence type="ECO:0000256" key="3">
    <source>
        <dbReference type="ARBA" id="ARBA00006991"/>
    </source>
</evidence>
<dbReference type="Gene3D" id="3.30.160.60">
    <property type="entry name" value="Classic Zinc Finger"/>
    <property type="match status" value="10"/>
</dbReference>
<keyword evidence="11" id="KW-0539">Nucleus</keyword>
<dbReference type="FunFam" id="3.30.160.60:FF:000446">
    <property type="entry name" value="Zinc finger protein"/>
    <property type="match status" value="1"/>
</dbReference>
<feature type="domain" description="C2H2-type" evidence="14">
    <location>
        <begin position="759"/>
        <end position="786"/>
    </location>
</feature>
<feature type="domain" description="C2H2-type" evidence="14">
    <location>
        <begin position="673"/>
        <end position="700"/>
    </location>
</feature>
<dbReference type="Pfam" id="PF13912">
    <property type="entry name" value="zf-C2H2_6"/>
    <property type="match status" value="2"/>
</dbReference>
<dbReference type="OrthoDB" id="6077919at2759"/>
<reference evidence="16 17" key="1">
    <citation type="submission" date="2015-07" db="EMBL/GenBank/DDBJ databases">
        <title>The genome of Habropoda laboriosa.</title>
        <authorList>
            <person name="Pan H."/>
            <person name="Kapheim K."/>
        </authorList>
    </citation>
    <scope>NUCLEOTIDE SEQUENCE [LARGE SCALE GENOMIC DNA]</scope>
    <source>
        <strain evidence="16">0110345459</strain>
    </source>
</reference>
<evidence type="ECO:0000256" key="1">
    <source>
        <dbReference type="ARBA" id="ARBA00003767"/>
    </source>
</evidence>
<evidence type="ECO:0000256" key="12">
    <source>
        <dbReference type="PROSITE-ProRule" id="PRU00042"/>
    </source>
</evidence>
<dbReference type="FunFam" id="3.30.160.60:FF:000110">
    <property type="entry name" value="Zinc finger protein-like"/>
    <property type="match status" value="1"/>
</dbReference>
<dbReference type="InterPro" id="IPR036236">
    <property type="entry name" value="Znf_C2H2_sf"/>
</dbReference>
<proteinExistence type="inferred from homology"/>
<evidence type="ECO:0000256" key="11">
    <source>
        <dbReference type="ARBA" id="ARBA00023242"/>
    </source>
</evidence>
<evidence type="ECO:0000259" key="15">
    <source>
        <dbReference type="PROSITE" id="PS51915"/>
    </source>
</evidence>
<dbReference type="Pfam" id="PF00096">
    <property type="entry name" value="zf-C2H2"/>
    <property type="match status" value="5"/>
</dbReference>
<dbReference type="GO" id="GO:0006357">
    <property type="term" value="P:regulation of transcription by RNA polymerase II"/>
    <property type="evidence" value="ECO:0007669"/>
    <property type="project" value="TreeGrafter"/>
</dbReference>
<dbReference type="GO" id="GO:0008270">
    <property type="term" value="F:zinc ion binding"/>
    <property type="evidence" value="ECO:0007669"/>
    <property type="project" value="UniProtKB-UniRule"/>
</dbReference>
<dbReference type="PROSITE" id="PS51915">
    <property type="entry name" value="ZAD"/>
    <property type="match status" value="1"/>
</dbReference>
<dbReference type="GO" id="GO:0005634">
    <property type="term" value="C:nucleus"/>
    <property type="evidence" value="ECO:0007669"/>
    <property type="project" value="UniProtKB-SubCell"/>
</dbReference>
<feature type="domain" description="C2H2-type" evidence="14">
    <location>
        <begin position="548"/>
        <end position="575"/>
    </location>
</feature>
<name>A0A0L7QTW6_9HYME</name>
<feature type="domain" description="C2H2-type" evidence="14">
    <location>
        <begin position="603"/>
        <end position="630"/>
    </location>
</feature>
<dbReference type="SMART" id="SM00614">
    <property type="entry name" value="ZnF_BED"/>
    <property type="match status" value="2"/>
</dbReference>
<evidence type="ECO:0000256" key="10">
    <source>
        <dbReference type="ARBA" id="ARBA00023163"/>
    </source>
</evidence>
<dbReference type="PROSITE" id="PS50157">
    <property type="entry name" value="ZINC_FINGER_C2H2_2"/>
    <property type="match status" value="13"/>
</dbReference>
<keyword evidence="4 13" id="KW-0479">Metal-binding</keyword>
<evidence type="ECO:0000256" key="13">
    <source>
        <dbReference type="PROSITE-ProRule" id="PRU01263"/>
    </source>
</evidence>
<comment type="function">
    <text evidence="1">May be involved in transcriptional regulation.</text>
</comment>
<evidence type="ECO:0000256" key="5">
    <source>
        <dbReference type="ARBA" id="ARBA00022737"/>
    </source>
</evidence>
<evidence type="ECO:0000256" key="2">
    <source>
        <dbReference type="ARBA" id="ARBA00004123"/>
    </source>
</evidence>
<dbReference type="InterPro" id="IPR050589">
    <property type="entry name" value="Ikaros_C2H2-ZF"/>
</dbReference>
<keyword evidence="10" id="KW-0804">Transcription</keyword>
<feature type="domain" description="ZAD" evidence="15">
    <location>
        <begin position="147"/>
        <end position="222"/>
    </location>
</feature>
<dbReference type="Gene3D" id="3.40.1800.20">
    <property type="match status" value="1"/>
</dbReference>
<dbReference type="FunFam" id="3.30.160.60:FF:001530">
    <property type="entry name" value="Zinc finger protein 268"/>
    <property type="match status" value="1"/>
</dbReference>
<evidence type="ECO:0000259" key="14">
    <source>
        <dbReference type="PROSITE" id="PS50157"/>
    </source>
</evidence>
<keyword evidence="9" id="KW-0238">DNA-binding</keyword>
<evidence type="ECO:0000256" key="7">
    <source>
        <dbReference type="ARBA" id="ARBA00022833"/>
    </source>
</evidence>
<accession>A0A0L7QTW6</accession>
<comment type="similarity">
    <text evidence="3">Belongs to the krueppel C2H2-type zinc-finger protein family.</text>
</comment>
<feature type="domain" description="C2H2-type" evidence="14">
    <location>
        <begin position="517"/>
        <end position="544"/>
    </location>
</feature>
<evidence type="ECO:0000313" key="17">
    <source>
        <dbReference type="Proteomes" id="UP000053825"/>
    </source>
</evidence>
<evidence type="ECO:0000256" key="8">
    <source>
        <dbReference type="ARBA" id="ARBA00023015"/>
    </source>
</evidence>
<keyword evidence="6 12" id="KW-0863">Zinc-finger</keyword>
<dbReference type="FunFam" id="3.30.160.60:FF:000097">
    <property type="entry name" value="Zinc finger protein"/>
    <property type="match status" value="1"/>
</dbReference>
<dbReference type="SMART" id="SM00355">
    <property type="entry name" value="ZnF_C2H2"/>
    <property type="match status" value="15"/>
</dbReference>
<dbReference type="FunFam" id="3.30.160.60:FF:000624">
    <property type="entry name" value="zinc finger protein 697"/>
    <property type="match status" value="1"/>
</dbReference>
<dbReference type="SUPFAM" id="SSF57716">
    <property type="entry name" value="Glucocorticoid receptor-like (DNA-binding domain)"/>
    <property type="match status" value="1"/>
</dbReference>
<feature type="binding site" evidence="13">
    <location>
        <position position="198"/>
    </location>
    <ligand>
        <name>Zn(2+)</name>
        <dbReference type="ChEBI" id="CHEBI:29105"/>
    </ligand>
</feature>
<gene>
    <name evidence="16" type="ORF">WH47_01857</name>
</gene>
<comment type="subcellular location">
    <subcellularLocation>
        <location evidence="2">Nucleus</location>
    </subcellularLocation>
</comment>
<evidence type="ECO:0000313" key="16">
    <source>
        <dbReference type="EMBL" id="KOC62065.1"/>
    </source>
</evidence>
<feature type="binding site" evidence="13">
    <location>
        <position position="149"/>
    </location>
    <ligand>
        <name>Zn(2+)</name>
        <dbReference type="ChEBI" id="CHEBI:29105"/>
    </ligand>
</feature>
<dbReference type="EMBL" id="KQ414740">
    <property type="protein sequence ID" value="KOC62065.1"/>
    <property type="molecule type" value="Genomic_DNA"/>
</dbReference>
<dbReference type="GO" id="GO:0000978">
    <property type="term" value="F:RNA polymerase II cis-regulatory region sequence-specific DNA binding"/>
    <property type="evidence" value="ECO:0007669"/>
    <property type="project" value="TreeGrafter"/>
</dbReference>
<dbReference type="Proteomes" id="UP000053825">
    <property type="component" value="Unassembled WGS sequence"/>
</dbReference>
<feature type="domain" description="C2H2-type" evidence="14">
    <location>
        <begin position="787"/>
        <end position="814"/>
    </location>
</feature>